<dbReference type="SUPFAM" id="SSF53098">
    <property type="entry name" value="Ribonuclease H-like"/>
    <property type="match status" value="1"/>
</dbReference>
<dbReference type="Pfam" id="PF13976">
    <property type="entry name" value="gag_pre-integrs"/>
    <property type="match status" value="1"/>
</dbReference>
<feature type="compositionally biased region" description="Low complexity" evidence="1">
    <location>
        <begin position="282"/>
        <end position="296"/>
    </location>
</feature>
<dbReference type="InterPro" id="IPR025724">
    <property type="entry name" value="GAG-pre-integrase_dom"/>
</dbReference>
<feature type="non-terminal residue" evidence="3">
    <location>
        <position position="1140"/>
    </location>
</feature>
<dbReference type="GO" id="GO:0003676">
    <property type="term" value="F:nucleic acid binding"/>
    <property type="evidence" value="ECO:0007669"/>
    <property type="project" value="InterPro"/>
</dbReference>
<sequence>MPVTRSGSANAAADAAGQGQGAVDRQPPSSTETGEVQEAPNQETDATAPEPVTQRRGDIDAGVEVETVDEDELSSEEFIEMAATVAESVILSQESGESLEEQLDQLSRASIHREEEAQEEPEPTTATTAASTAARARAPEEEPRTTGGSRLNHQNQAGAERTSTQNHTRGASSAHRPSPPLSQIGIEQRPREAPNEPVPPQEAAPTSRPAPEATEEQQGYLRQLLASAVRRQNHSEQEAAQLRQTNQALRERIFHQQMAAAQRQANAEEHEGEPREQRAHTSQSQRQCDQSSSSSSNADEDEDTEIPTIDVMTKSGSRIEKKFVQPLLVTPCDRIDLKVVIRLLKLQLARISNHASSDPKNAKAAISSFLINTPGGAVNTLTDPMEVTKQEIDEHAQLIASRGGAEAQISAWMYSAFSQSITGDASKAIEREEDTSKSCMNLGGVQVPVNLAVWMPYALVKAATCGRSKDSLLLDFNSRLTKSSIDKLCLESKDINHIADAVKELAHEGRILGPEARATFNNPTTKQTIILSVAAAMFTYGNSVAGVHAQQYSSANPASTIEDFLQHMASNAQHHSAASDAHRISQRKLTGTGRSGLSTGRGLSALALAGELTPRGRDERIISRIAANLVLHLFAQWIIPPIIIDFIRWLYGPPSDPADAHASSQATGLWYSIQQRQYCFNQDFANSSTNHTEEGDEPAHDGSSNRSQGNESHTVLWYQNHQETQAHASTTSTSAAHKVHFDTDSFLIGDDTQATQCISPNPNHFEDLVPISNKFCQGFEGQKAEIKGSGTLVFHMADDNGAVHPIRIPNSLYIPTATKVLLVPQHWAQEANDTTPLRYGTMCQAVDNGVILYWNQQRYQKRVALDPNSNVPIFRTAAYSSSYDNFAANTDAIEASPAEQVFDLTPDGQRQRESFRDYIGDEDIHIYEDDNRSIHSSDNTIITNNTTSSTAREGPLHFELSSNSTVDPHRSHQATTLQAELMRWHYRLGHLPFSKIRLLANNGEIPKYLAKILPPFCSACMYGAMHRIRRRNSKISQIYRARRPGERVSVDQLESPQVGFIAQMKGRLTNDRYTAATVFVDHYSRARYIHLMKDLTSEETLRAKLAFEQWALLHGVTIQHYHCDNGRFADKAFVEACAQQ</sequence>
<accession>K0TEA2</accession>
<protein>
    <recommendedName>
        <fullName evidence="2">GAG-pre-integrase domain-containing protein</fullName>
    </recommendedName>
</protein>
<keyword evidence="4" id="KW-1185">Reference proteome</keyword>
<feature type="region of interest" description="Disordered" evidence="1">
    <location>
        <begin position="1"/>
        <end position="73"/>
    </location>
</feature>
<organism evidence="3 4">
    <name type="scientific">Thalassiosira oceanica</name>
    <name type="common">Marine diatom</name>
    <dbReference type="NCBI Taxonomy" id="159749"/>
    <lineage>
        <taxon>Eukaryota</taxon>
        <taxon>Sar</taxon>
        <taxon>Stramenopiles</taxon>
        <taxon>Ochrophyta</taxon>
        <taxon>Bacillariophyta</taxon>
        <taxon>Coscinodiscophyceae</taxon>
        <taxon>Thalassiosirophycidae</taxon>
        <taxon>Thalassiosirales</taxon>
        <taxon>Thalassiosiraceae</taxon>
        <taxon>Thalassiosira</taxon>
    </lineage>
</organism>
<evidence type="ECO:0000313" key="4">
    <source>
        <dbReference type="Proteomes" id="UP000266841"/>
    </source>
</evidence>
<dbReference type="AlphaFoldDB" id="K0TEA2"/>
<feature type="compositionally biased region" description="Acidic residues" evidence="1">
    <location>
        <begin position="61"/>
        <end position="73"/>
    </location>
</feature>
<feature type="region of interest" description="Disordered" evidence="1">
    <location>
        <begin position="257"/>
        <end position="313"/>
    </location>
</feature>
<proteinExistence type="predicted"/>
<feature type="compositionally biased region" description="Polar residues" evidence="1">
    <location>
        <begin position="147"/>
        <end position="171"/>
    </location>
</feature>
<feature type="compositionally biased region" description="Polar residues" evidence="1">
    <location>
        <begin position="27"/>
        <end position="45"/>
    </location>
</feature>
<evidence type="ECO:0000259" key="2">
    <source>
        <dbReference type="Pfam" id="PF13976"/>
    </source>
</evidence>
<dbReference type="Proteomes" id="UP000266841">
    <property type="component" value="Unassembled WGS sequence"/>
</dbReference>
<feature type="region of interest" description="Disordered" evidence="1">
    <location>
        <begin position="92"/>
        <end position="219"/>
    </location>
</feature>
<feature type="domain" description="GAG-pre-integrase" evidence="2">
    <location>
        <begin position="959"/>
        <end position="1023"/>
    </location>
</feature>
<evidence type="ECO:0000256" key="1">
    <source>
        <dbReference type="SAM" id="MobiDB-lite"/>
    </source>
</evidence>
<dbReference type="Gene3D" id="3.30.420.10">
    <property type="entry name" value="Ribonuclease H-like superfamily/Ribonuclease H"/>
    <property type="match status" value="1"/>
</dbReference>
<dbReference type="InterPro" id="IPR012337">
    <property type="entry name" value="RNaseH-like_sf"/>
</dbReference>
<gene>
    <name evidence="3" type="ORF">THAOC_06737</name>
</gene>
<name>K0TEA2_THAOC</name>
<feature type="compositionally biased region" description="Basic and acidic residues" evidence="1">
    <location>
        <begin position="691"/>
        <end position="700"/>
    </location>
</feature>
<dbReference type="InterPro" id="IPR036397">
    <property type="entry name" value="RNaseH_sf"/>
</dbReference>
<evidence type="ECO:0000313" key="3">
    <source>
        <dbReference type="EMBL" id="EJK71791.1"/>
    </source>
</evidence>
<feature type="compositionally biased region" description="Basic and acidic residues" evidence="1">
    <location>
        <begin position="266"/>
        <end position="279"/>
    </location>
</feature>
<feature type="compositionally biased region" description="Polar residues" evidence="1">
    <location>
        <begin position="702"/>
        <end position="711"/>
    </location>
</feature>
<reference evidence="3 4" key="1">
    <citation type="journal article" date="2012" name="Genome Biol.">
        <title>Genome and low-iron response of an oceanic diatom adapted to chronic iron limitation.</title>
        <authorList>
            <person name="Lommer M."/>
            <person name="Specht M."/>
            <person name="Roy A.S."/>
            <person name="Kraemer L."/>
            <person name="Andreson R."/>
            <person name="Gutowska M.A."/>
            <person name="Wolf J."/>
            <person name="Bergner S.V."/>
            <person name="Schilhabel M.B."/>
            <person name="Klostermeier U.C."/>
            <person name="Beiko R.G."/>
            <person name="Rosenstiel P."/>
            <person name="Hippler M."/>
            <person name="Laroche J."/>
        </authorList>
    </citation>
    <scope>NUCLEOTIDE SEQUENCE [LARGE SCALE GENOMIC DNA]</scope>
    <source>
        <strain evidence="3 4">CCMP1005</strain>
    </source>
</reference>
<feature type="compositionally biased region" description="Low complexity" evidence="1">
    <location>
        <begin position="123"/>
        <end position="136"/>
    </location>
</feature>
<dbReference type="EMBL" id="AGNL01006785">
    <property type="protein sequence ID" value="EJK71791.1"/>
    <property type="molecule type" value="Genomic_DNA"/>
</dbReference>
<feature type="compositionally biased region" description="Low complexity" evidence="1">
    <location>
        <begin position="1"/>
        <end position="17"/>
    </location>
</feature>
<comment type="caution">
    <text evidence="3">The sequence shown here is derived from an EMBL/GenBank/DDBJ whole genome shotgun (WGS) entry which is preliminary data.</text>
</comment>
<feature type="region of interest" description="Disordered" evidence="1">
    <location>
        <begin position="686"/>
        <end position="711"/>
    </location>
</feature>